<dbReference type="AlphaFoldDB" id="W7T7Y8"/>
<evidence type="ECO:0000313" key="2">
    <source>
        <dbReference type="Proteomes" id="UP000019335"/>
    </source>
</evidence>
<name>W7T7Y8_9STRA</name>
<proteinExistence type="predicted"/>
<accession>W7T7Y8</accession>
<reference evidence="1 2" key="1">
    <citation type="journal article" date="2014" name="Mol. Plant">
        <title>Chromosome Scale Genome Assembly and Transcriptome Profiling of Nannochloropsis gaditana in Nitrogen Depletion.</title>
        <authorList>
            <person name="Corteggiani Carpinelli E."/>
            <person name="Telatin A."/>
            <person name="Vitulo N."/>
            <person name="Forcato C."/>
            <person name="D'Angelo M."/>
            <person name="Schiavon R."/>
            <person name="Vezzi A."/>
            <person name="Giacometti G.M."/>
            <person name="Morosinotto T."/>
            <person name="Valle G."/>
        </authorList>
    </citation>
    <scope>NUCLEOTIDE SEQUENCE [LARGE SCALE GENOMIC DNA]</scope>
    <source>
        <strain evidence="1 2">B-31</strain>
    </source>
</reference>
<dbReference type="OrthoDB" id="203824at2759"/>
<sequence length="254" mass="27324">MTELQDTLVQAEALRARTSNKDGIPSLPQDIMSLQQRAASVAQAGGGGGMGDQALLKARTFLPFEQVDGMNRLAYALELKSAFQAAPRATTSTNRGVAGLGLGDEEERRGRLAPPPDMDLDAYFDFHYSQIVANALEEASDAAEACAHRAAMRWAEEDWAEATADLLRHQQQKGGGGKELLELALMHQEQPDAMAVASSWGLNSANALRLARGTSRLTDIQKRYALAVGPAVGDGSEAREEGLAQRLPWMQPPL</sequence>
<gene>
    <name evidence="1" type="ORF">Naga_100582g2</name>
</gene>
<dbReference type="Proteomes" id="UP000019335">
    <property type="component" value="Chromosome 18"/>
</dbReference>
<organism evidence="1 2">
    <name type="scientific">Nannochloropsis gaditana</name>
    <dbReference type="NCBI Taxonomy" id="72520"/>
    <lineage>
        <taxon>Eukaryota</taxon>
        <taxon>Sar</taxon>
        <taxon>Stramenopiles</taxon>
        <taxon>Ochrophyta</taxon>
        <taxon>Eustigmatophyceae</taxon>
        <taxon>Eustigmatales</taxon>
        <taxon>Monodopsidaceae</taxon>
        <taxon>Nannochloropsis</taxon>
    </lineage>
</organism>
<evidence type="ECO:0000313" key="1">
    <source>
        <dbReference type="EMBL" id="EWM23120.1"/>
    </source>
</evidence>
<keyword evidence="2" id="KW-1185">Reference proteome</keyword>
<comment type="caution">
    <text evidence="1">The sequence shown here is derived from an EMBL/GenBank/DDBJ whole genome shotgun (WGS) entry which is preliminary data.</text>
</comment>
<protein>
    <submittedName>
        <fullName evidence="1">Uncharacterized protein</fullName>
    </submittedName>
</protein>
<dbReference type="EMBL" id="AZIL01001821">
    <property type="protein sequence ID" value="EWM23120.1"/>
    <property type="molecule type" value="Genomic_DNA"/>
</dbReference>